<name>A0ACC2DL88_DIPCM</name>
<organism evidence="1 2">
    <name type="scientific">Diphasiastrum complanatum</name>
    <name type="common">Issler's clubmoss</name>
    <name type="synonym">Lycopodium complanatum</name>
    <dbReference type="NCBI Taxonomy" id="34168"/>
    <lineage>
        <taxon>Eukaryota</taxon>
        <taxon>Viridiplantae</taxon>
        <taxon>Streptophyta</taxon>
        <taxon>Embryophyta</taxon>
        <taxon>Tracheophyta</taxon>
        <taxon>Lycopodiopsida</taxon>
        <taxon>Lycopodiales</taxon>
        <taxon>Lycopodiaceae</taxon>
        <taxon>Lycopodioideae</taxon>
        <taxon>Diphasiastrum</taxon>
    </lineage>
</organism>
<dbReference type="Proteomes" id="UP001162992">
    <property type="component" value="Chromosome 5"/>
</dbReference>
<proteinExistence type="predicted"/>
<comment type="caution">
    <text evidence="1">The sequence shown here is derived from an EMBL/GenBank/DDBJ whole genome shotgun (WGS) entry which is preliminary data.</text>
</comment>
<gene>
    <name evidence="1" type="ORF">O6H91_05G011700</name>
</gene>
<sequence length="129" mass="13844">MQVKKTVNNELISSASSSSVVVLRNSRRPARATQVPTKASAVAAPSIAYAACKKNVWVKFNGEVIGGPIVCRIPTSRISKKADDVPAIEPKRGQKRIHSQTGLSSSQVKRCKGQSSTLMNINQSSKPNK</sequence>
<evidence type="ECO:0000313" key="1">
    <source>
        <dbReference type="EMBL" id="KAJ7554842.1"/>
    </source>
</evidence>
<evidence type="ECO:0000313" key="2">
    <source>
        <dbReference type="Proteomes" id="UP001162992"/>
    </source>
</evidence>
<protein>
    <submittedName>
        <fullName evidence="1">Uncharacterized protein</fullName>
    </submittedName>
</protein>
<dbReference type="EMBL" id="CM055096">
    <property type="protein sequence ID" value="KAJ7554842.1"/>
    <property type="molecule type" value="Genomic_DNA"/>
</dbReference>
<keyword evidence="2" id="KW-1185">Reference proteome</keyword>
<reference evidence="2" key="1">
    <citation type="journal article" date="2024" name="Proc. Natl. Acad. Sci. U.S.A.">
        <title>Extraordinary preservation of gene collinearity over three hundred million years revealed in homosporous lycophytes.</title>
        <authorList>
            <person name="Li C."/>
            <person name="Wickell D."/>
            <person name="Kuo L.Y."/>
            <person name="Chen X."/>
            <person name="Nie B."/>
            <person name="Liao X."/>
            <person name="Peng D."/>
            <person name="Ji J."/>
            <person name="Jenkins J."/>
            <person name="Williams M."/>
            <person name="Shu S."/>
            <person name="Plott C."/>
            <person name="Barry K."/>
            <person name="Rajasekar S."/>
            <person name="Grimwood J."/>
            <person name="Han X."/>
            <person name="Sun S."/>
            <person name="Hou Z."/>
            <person name="He W."/>
            <person name="Dai G."/>
            <person name="Sun C."/>
            <person name="Schmutz J."/>
            <person name="Leebens-Mack J.H."/>
            <person name="Li F.W."/>
            <person name="Wang L."/>
        </authorList>
    </citation>
    <scope>NUCLEOTIDE SEQUENCE [LARGE SCALE GENOMIC DNA]</scope>
    <source>
        <strain evidence="2">cv. PW_Plant_1</strain>
    </source>
</reference>
<accession>A0ACC2DL88</accession>